<evidence type="ECO:0000256" key="4">
    <source>
        <dbReference type="ARBA" id="ARBA00004769"/>
    </source>
</evidence>
<keyword evidence="6" id="KW-0547">Nucleotide-binding</keyword>
<dbReference type="PANTHER" id="PTHR20858:SF17">
    <property type="entry name" value="HYDROXYMETHYLPYRIMIDINE_PHOSPHOMETHYLPYRIMIDINE KINASE THI20-RELATED"/>
    <property type="match status" value="1"/>
</dbReference>
<dbReference type="InterPro" id="IPR004399">
    <property type="entry name" value="HMP/HMP-P_kinase_dom"/>
</dbReference>
<dbReference type="GO" id="GO:0009229">
    <property type="term" value="P:thiamine diphosphate biosynthetic process"/>
    <property type="evidence" value="ECO:0007669"/>
    <property type="project" value="UniProtKB-UniPathway"/>
</dbReference>
<comment type="caution">
    <text evidence="11">The sequence shown here is derived from an EMBL/GenBank/DDBJ whole genome shotgun (WGS) entry which is preliminary data.</text>
</comment>
<dbReference type="STRING" id="1428644.BIV57_22280"/>
<evidence type="ECO:0000313" key="11">
    <source>
        <dbReference type="EMBL" id="OIV35306.1"/>
    </source>
</evidence>
<dbReference type="UniPathway" id="UPA00060">
    <property type="reaction ID" value="UER00138"/>
</dbReference>
<dbReference type="GO" id="GO:0005524">
    <property type="term" value="F:ATP binding"/>
    <property type="evidence" value="ECO:0007669"/>
    <property type="project" value="UniProtKB-KW"/>
</dbReference>
<dbReference type="SUPFAM" id="SSF53613">
    <property type="entry name" value="Ribokinase-like"/>
    <property type="match status" value="1"/>
</dbReference>
<dbReference type="PANTHER" id="PTHR20858">
    <property type="entry name" value="PHOSPHOMETHYLPYRIMIDINE KINASE"/>
    <property type="match status" value="1"/>
</dbReference>
<comment type="pathway">
    <text evidence="4">Cofactor biosynthesis; thiamine diphosphate biosynthesis; 4-amino-2-methyl-5-diphosphomethylpyrimidine from 5-amino-1-(5-phospho-D-ribosyl)imidazole: step 3/3.</text>
</comment>
<dbReference type="OrthoDB" id="34166at2"/>
<feature type="domain" description="Pyridoxamine kinase/Phosphomethylpyrimidine kinase" evidence="10">
    <location>
        <begin position="12"/>
        <end position="261"/>
    </location>
</feature>
<evidence type="ECO:0000256" key="8">
    <source>
        <dbReference type="ARBA" id="ARBA00022840"/>
    </source>
</evidence>
<sequence>MIPNVLSIAGSDPSGGAGVQADLKTFGALGAYGMAVLTALTAQSTVGVAAVHPVPAGFVAEQLDALFADVRVDAVKTGMLGSAAVVDAVAEALRRYRLPAVVVDPVMVSTSGSRLLDADAVDAVRERLLPLADLVTPNLAEAAVLLGSPTARTVAEMREQAEALSAVCGSRRVLLKGGHLDDAGRAVDVLAEGTRTVELTAPRVATANTHGTGCTLSSAVAARVAAGAGWADAVRAAKSYLTGALRAAAGLEVGRGAGPVDHFYRTRA</sequence>
<dbReference type="GO" id="GO:0009228">
    <property type="term" value="P:thiamine biosynthetic process"/>
    <property type="evidence" value="ECO:0007669"/>
    <property type="project" value="UniProtKB-KW"/>
</dbReference>
<evidence type="ECO:0000256" key="5">
    <source>
        <dbReference type="ARBA" id="ARBA00022679"/>
    </source>
</evidence>
<evidence type="ECO:0000256" key="3">
    <source>
        <dbReference type="ARBA" id="ARBA00003848"/>
    </source>
</evidence>
<dbReference type="Gene3D" id="3.40.1190.20">
    <property type="match status" value="1"/>
</dbReference>
<organism evidence="11 12">
    <name type="scientific">Mangrovactinospora gilvigrisea</name>
    <dbReference type="NCBI Taxonomy" id="1428644"/>
    <lineage>
        <taxon>Bacteria</taxon>
        <taxon>Bacillati</taxon>
        <taxon>Actinomycetota</taxon>
        <taxon>Actinomycetes</taxon>
        <taxon>Kitasatosporales</taxon>
        <taxon>Streptomycetaceae</taxon>
        <taxon>Mangrovactinospora</taxon>
    </lineage>
</organism>
<comment type="function">
    <text evidence="3">Catalyzes the phosphorylation of hydroxymethylpyrimidine phosphate (HMP-P) to HMP-PP, and of HMP to HMP-P.</text>
</comment>
<dbReference type="GO" id="GO:0008902">
    <property type="term" value="F:hydroxymethylpyrimidine kinase activity"/>
    <property type="evidence" value="ECO:0007669"/>
    <property type="project" value="UniProtKB-EC"/>
</dbReference>
<comment type="catalytic activity">
    <reaction evidence="1">
        <text>4-amino-5-hydroxymethyl-2-methylpyrimidine + ATP = 4-amino-2-methyl-5-(phosphooxymethyl)pyrimidine + ADP + H(+)</text>
        <dbReference type="Rhea" id="RHEA:23096"/>
        <dbReference type="ChEBI" id="CHEBI:15378"/>
        <dbReference type="ChEBI" id="CHEBI:16892"/>
        <dbReference type="ChEBI" id="CHEBI:30616"/>
        <dbReference type="ChEBI" id="CHEBI:58354"/>
        <dbReference type="ChEBI" id="CHEBI:456216"/>
        <dbReference type="EC" id="2.7.1.49"/>
    </reaction>
</comment>
<accession>A0A1J7C6P0</accession>
<dbReference type="RefSeq" id="WP_071658738.1">
    <property type="nucleotide sequence ID" value="NZ_MLCF01000164.1"/>
</dbReference>
<dbReference type="EMBL" id="MLCF01000164">
    <property type="protein sequence ID" value="OIV35306.1"/>
    <property type="molecule type" value="Genomic_DNA"/>
</dbReference>
<comment type="catalytic activity">
    <reaction evidence="2">
        <text>4-amino-2-methyl-5-(phosphooxymethyl)pyrimidine + ATP = 4-amino-2-methyl-5-(diphosphooxymethyl)pyrimidine + ADP</text>
        <dbReference type="Rhea" id="RHEA:19893"/>
        <dbReference type="ChEBI" id="CHEBI:30616"/>
        <dbReference type="ChEBI" id="CHEBI:57841"/>
        <dbReference type="ChEBI" id="CHEBI:58354"/>
        <dbReference type="ChEBI" id="CHEBI:456216"/>
        <dbReference type="EC" id="2.7.4.7"/>
    </reaction>
</comment>
<protein>
    <submittedName>
        <fullName evidence="11">Bifunctional hydroxymethylpyrimidine kinase/phosphomethylpyrimidine kinase</fullName>
    </submittedName>
</protein>
<dbReference type="Proteomes" id="UP000243342">
    <property type="component" value="Unassembled WGS sequence"/>
</dbReference>
<evidence type="ECO:0000256" key="1">
    <source>
        <dbReference type="ARBA" id="ARBA00000151"/>
    </source>
</evidence>
<evidence type="ECO:0000313" key="12">
    <source>
        <dbReference type="Proteomes" id="UP000243342"/>
    </source>
</evidence>
<dbReference type="InterPro" id="IPR013749">
    <property type="entry name" value="PM/HMP-P_kinase-1"/>
</dbReference>
<dbReference type="Pfam" id="PF08543">
    <property type="entry name" value="Phos_pyr_kin"/>
    <property type="match status" value="1"/>
</dbReference>
<evidence type="ECO:0000256" key="2">
    <source>
        <dbReference type="ARBA" id="ARBA00000565"/>
    </source>
</evidence>
<gene>
    <name evidence="11" type="ORF">BIV57_22280</name>
</gene>
<keyword evidence="7 11" id="KW-0418">Kinase</keyword>
<dbReference type="CDD" id="cd01169">
    <property type="entry name" value="HMPP_kinase"/>
    <property type="match status" value="1"/>
</dbReference>
<dbReference type="InterPro" id="IPR029056">
    <property type="entry name" value="Ribokinase-like"/>
</dbReference>
<keyword evidence="8" id="KW-0067">ATP-binding</keyword>
<name>A0A1J7C6P0_9ACTN</name>
<dbReference type="NCBIfam" id="TIGR00097">
    <property type="entry name" value="HMP-P_kinase"/>
    <property type="match status" value="1"/>
</dbReference>
<dbReference type="FunFam" id="3.40.1190.20:FF:000003">
    <property type="entry name" value="Phosphomethylpyrimidine kinase ThiD"/>
    <property type="match status" value="1"/>
</dbReference>
<evidence type="ECO:0000256" key="9">
    <source>
        <dbReference type="ARBA" id="ARBA00022977"/>
    </source>
</evidence>
<dbReference type="AlphaFoldDB" id="A0A1J7C6P0"/>
<proteinExistence type="predicted"/>
<evidence type="ECO:0000259" key="10">
    <source>
        <dbReference type="Pfam" id="PF08543"/>
    </source>
</evidence>
<keyword evidence="9" id="KW-0784">Thiamine biosynthesis</keyword>
<keyword evidence="5" id="KW-0808">Transferase</keyword>
<evidence type="ECO:0000256" key="6">
    <source>
        <dbReference type="ARBA" id="ARBA00022741"/>
    </source>
</evidence>
<dbReference type="GO" id="GO:0005829">
    <property type="term" value="C:cytosol"/>
    <property type="evidence" value="ECO:0007669"/>
    <property type="project" value="TreeGrafter"/>
</dbReference>
<dbReference type="GO" id="GO:0008972">
    <property type="term" value="F:phosphomethylpyrimidine kinase activity"/>
    <property type="evidence" value="ECO:0007669"/>
    <property type="project" value="UniProtKB-EC"/>
</dbReference>
<reference evidence="11 12" key="1">
    <citation type="submission" date="2016-10" db="EMBL/GenBank/DDBJ databases">
        <title>Genome sequence of Streptomyces gilvigriseus MUSC 26.</title>
        <authorList>
            <person name="Lee L.-H."/>
            <person name="Ser H.-L."/>
        </authorList>
    </citation>
    <scope>NUCLEOTIDE SEQUENCE [LARGE SCALE GENOMIC DNA]</scope>
    <source>
        <strain evidence="11 12">MUSC 26</strain>
    </source>
</reference>
<evidence type="ECO:0000256" key="7">
    <source>
        <dbReference type="ARBA" id="ARBA00022777"/>
    </source>
</evidence>
<keyword evidence="12" id="KW-1185">Reference proteome</keyword>